<evidence type="ECO:0000259" key="7">
    <source>
        <dbReference type="PROSITE" id="PS50106"/>
    </source>
</evidence>
<reference evidence="8 9" key="1">
    <citation type="submission" date="2016-05" db="EMBL/GenBank/DDBJ databases">
        <title>Paenibacillus oryzae. sp. nov., isolated from the rice root.</title>
        <authorList>
            <person name="Zhang J."/>
            <person name="Zhang X."/>
        </authorList>
    </citation>
    <scope>NUCLEOTIDE SEQUENCE [LARGE SCALE GENOMIC DNA]</scope>
    <source>
        <strain evidence="8 9">1DrF-4</strain>
    </source>
</reference>
<organism evidence="8 9">
    <name type="scientific">Paenibacillus oryzae</name>
    <dbReference type="NCBI Taxonomy" id="1844972"/>
    <lineage>
        <taxon>Bacteria</taxon>
        <taxon>Bacillati</taxon>
        <taxon>Bacillota</taxon>
        <taxon>Bacilli</taxon>
        <taxon>Bacillales</taxon>
        <taxon>Paenibacillaceae</taxon>
        <taxon>Paenibacillus</taxon>
    </lineage>
</organism>
<evidence type="ECO:0000313" key="8">
    <source>
        <dbReference type="EMBL" id="OBR63794.1"/>
    </source>
</evidence>
<dbReference type="PANTHER" id="PTHR22939:SF129">
    <property type="entry name" value="SERINE PROTEASE HTRA2, MITOCHONDRIAL"/>
    <property type="match status" value="1"/>
</dbReference>
<feature type="compositionally biased region" description="Polar residues" evidence="5">
    <location>
        <begin position="22"/>
        <end position="41"/>
    </location>
</feature>
<evidence type="ECO:0000256" key="2">
    <source>
        <dbReference type="ARBA" id="ARBA00022670"/>
    </source>
</evidence>
<dbReference type="InterPro" id="IPR036034">
    <property type="entry name" value="PDZ_sf"/>
</dbReference>
<dbReference type="Pfam" id="PF13365">
    <property type="entry name" value="Trypsin_2"/>
    <property type="match status" value="1"/>
</dbReference>
<keyword evidence="9" id="KW-1185">Reference proteome</keyword>
<evidence type="ECO:0000256" key="4">
    <source>
        <dbReference type="ARBA" id="ARBA00022825"/>
    </source>
</evidence>
<dbReference type="InterPro" id="IPR001478">
    <property type="entry name" value="PDZ"/>
</dbReference>
<dbReference type="PANTHER" id="PTHR22939">
    <property type="entry name" value="SERINE PROTEASE FAMILY S1C HTRA-RELATED"/>
    <property type="match status" value="1"/>
</dbReference>
<comment type="caution">
    <text evidence="8">The sequence shown here is derived from an EMBL/GenBank/DDBJ whole genome shotgun (WGS) entry which is preliminary data.</text>
</comment>
<dbReference type="SUPFAM" id="SSF50494">
    <property type="entry name" value="Trypsin-like serine proteases"/>
    <property type="match status" value="1"/>
</dbReference>
<comment type="similarity">
    <text evidence="1">Belongs to the peptidase S1C family.</text>
</comment>
<keyword evidence="4" id="KW-0720">Serine protease</keyword>
<evidence type="ECO:0000256" key="6">
    <source>
        <dbReference type="SAM" id="Phobius"/>
    </source>
</evidence>
<sequence length="463" mass="49558">MVEKKRDFTGFYEQAGKEVHQETQTSDGSFTNSSLYPSSGESLPVLHSSQASNGAQPDREIFEYSTSQKEKLRFKRLISCVAGGIAAAIVLFASGVNPFTSDPAIGYQQSLGTNSAHITTASASFSSNGNVIPSIVQQSNGAVVLIKTYTKSSNRNSDILNDPFWFFFGGRSEQPESFNDSQLRLYGAGSGFFYKKGGYILTNEHVIANADQIEVTVDGSAEPFIATVLGKSVEHDLAVIKIGSEQDFPVLEMGDSDAMNVGDWVVAIGNPAGFDNTVTVGVISAKEREIPVSDKNGQRQYRHLLQTDASINSGNSGGPLINLDGKVIGMNTAKSSAAQGIGFAIPTSVFVPLIKYLEEGKSIPYSYIGLSLSDIKEDMLDDLNLNSVKGALVAQVLPGTPAFKAGIRQYDVIVKINGQAVEKSKDVVNQVLTLPIGEKVSLTVLRDGKETDFIVVVADKNTA</sequence>
<proteinExistence type="inferred from homology"/>
<dbReference type="GO" id="GO:0004252">
    <property type="term" value="F:serine-type endopeptidase activity"/>
    <property type="evidence" value="ECO:0007669"/>
    <property type="project" value="InterPro"/>
</dbReference>
<protein>
    <recommendedName>
        <fullName evidence="7">PDZ domain-containing protein</fullName>
    </recommendedName>
</protein>
<keyword evidence="3" id="KW-0378">Hydrolase</keyword>
<dbReference type="SMART" id="SM00228">
    <property type="entry name" value="PDZ"/>
    <property type="match status" value="1"/>
</dbReference>
<evidence type="ECO:0000313" key="9">
    <source>
        <dbReference type="Proteomes" id="UP000092024"/>
    </source>
</evidence>
<feature type="region of interest" description="Disordered" evidence="5">
    <location>
        <begin position="1"/>
        <end position="41"/>
    </location>
</feature>
<dbReference type="GO" id="GO:0006508">
    <property type="term" value="P:proteolysis"/>
    <property type="evidence" value="ECO:0007669"/>
    <property type="project" value="UniProtKB-KW"/>
</dbReference>
<dbReference type="Gene3D" id="2.40.10.10">
    <property type="entry name" value="Trypsin-like serine proteases"/>
    <property type="match status" value="2"/>
</dbReference>
<keyword evidence="6" id="KW-1133">Transmembrane helix</keyword>
<accession>A0A1A5YDY7</accession>
<dbReference type="InterPro" id="IPR043504">
    <property type="entry name" value="Peptidase_S1_PA_chymotrypsin"/>
</dbReference>
<dbReference type="RefSeq" id="WP_068685755.1">
    <property type="nucleotide sequence ID" value="NZ_LYPA01000069.1"/>
</dbReference>
<evidence type="ECO:0000256" key="3">
    <source>
        <dbReference type="ARBA" id="ARBA00022801"/>
    </source>
</evidence>
<dbReference type="SUPFAM" id="SSF50156">
    <property type="entry name" value="PDZ domain-like"/>
    <property type="match status" value="1"/>
</dbReference>
<dbReference type="InterPro" id="IPR001940">
    <property type="entry name" value="Peptidase_S1C"/>
</dbReference>
<keyword evidence="6" id="KW-0812">Transmembrane</keyword>
<dbReference type="PROSITE" id="PS50106">
    <property type="entry name" value="PDZ"/>
    <property type="match status" value="1"/>
</dbReference>
<feature type="transmembrane region" description="Helical" evidence="6">
    <location>
        <begin position="77"/>
        <end position="96"/>
    </location>
</feature>
<dbReference type="OrthoDB" id="9758917at2"/>
<dbReference type="InterPro" id="IPR009003">
    <property type="entry name" value="Peptidase_S1_PA"/>
</dbReference>
<gene>
    <name evidence="8" type="ORF">A7K91_17935</name>
</gene>
<keyword evidence="2" id="KW-0645">Protease</keyword>
<evidence type="ECO:0000256" key="5">
    <source>
        <dbReference type="SAM" id="MobiDB-lite"/>
    </source>
</evidence>
<dbReference type="Pfam" id="PF13180">
    <property type="entry name" value="PDZ_2"/>
    <property type="match status" value="1"/>
</dbReference>
<evidence type="ECO:0000256" key="1">
    <source>
        <dbReference type="ARBA" id="ARBA00010541"/>
    </source>
</evidence>
<name>A0A1A5YDY7_9BACL</name>
<dbReference type="Proteomes" id="UP000092024">
    <property type="component" value="Unassembled WGS sequence"/>
</dbReference>
<dbReference type="AlphaFoldDB" id="A0A1A5YDY7"/>
<dbReference type="Gene3D" id="2.30.42.10">
    <property type="match status" value="1"/>
</dbReference>
<dbReference type="PRINTS" id="PR00834">
    <property type="entry name" value="PROTEASES2C"/>
</dbReference>
<keyword evidence="6" id="KW-0472">Membrane</keyword>
<dbReference type="STRING" id="1844972.A7K91_17935"/>
<feature type="domain" description="PDZ" evidence="7">
    <location>
        <begin position="353"/>
        <end position="448"/>
    </location>
</feature>
<dbReference type="EMBL" id="LYPA01000069">
    <property type="protein sequence ID" value="OBR63794.1"/>
    <property type="molecule type" value="Genomic_DNA"/>
</dbReference>